<evidence type="ECO:0000313" key="2">
    <source>
        <dbReference type="EMBL" id="MBY23009.1"/>
    </source>
</evidence>
<accession>A0A2S2P0L4</accession>
<dbReference type="InterPro" id="IPR012337">
    <property type="entry name" value="RNaseH-like_sf"/>
</dbReference>
<sequence>MYCTSSYSHKKSYEDNDRTTVSSSNNVVDRLRPVIANNISDISAESIMPTMPWPGIEKYFVCKGNRGNNFLVQCVLCRPSSKLLSVSKTSPSNLKRHIKKVHDNKNNDFKNDLNERKQNSNKKRRFSLDTNQNKSSLQKLTLERCGSERSVTQQKLDDLLLKFIVNNTQPLSVVDNPSFLNLIRLGLPNDLRIMSSRTLKLKIENLYSSMVNNIINTLSSVLYVSTTADCWTNGKNSYLGVTCHWINSKSFKRESVSLACCRLEGHHTYDVIVKALHTIYTTYKIQNKIVSTITDNGSNFFEQYGTYSINNSHSDNDITDSDNENQFVDLFDILNSTFAIKQEADIFVQLPLHYRCVSHTLNLIANSDINKMINFNTSFKHLYSKILEKCSSMWYKQNISHSTNENIWETSKINFKTSNTTRWKCIYDALLHLKNIINAPNGLDKINQVLDYYEIQRFTPQEIQLMNEYCDVMFPLADTLDFLQGEECMYMGYLLPSLYALEKKLKKFENGKLIYCEQLLQTIIESIKKRFEYIWKKKELILASCLIPKFKLIWLNRYDQYLAEANLKALFDSTANAKNETPCTDTTDGEFNITQDFFCLPSNKKSKSFSEDELQMYLNSPSNDISILQYYPNVMKVFFEYNTPMPSSTHVKRLFSTGMSEMTVKRYNLCDELLEKLVLLKQNQIALDII</sequence>
<feature type="region of interest" description="Disordered" evidence="1">
    <location>
        <begin position="104"/>
        <end position="131"/>
    </location>
</feature>
<evidence type="ECO:0000256" key="1">
    <source>
        <dbReference type="SAM" id="MobiDB-lite"/>
    </source>
</evidence>
<dbReference type="EMBL" id="GGMR01010390">
    <property type="protein sequence ID" value="MBY23009.1"/>
    <property type="molecule type" value="Transcribed_RNA"/>
</dbReference>
<name>A0A2S2P0L4_SCHGA</name>
<protein>
    <submittedName>
        <fullName evidence="2">Putative AC transposase</fullName>
    </submittedName>
</protein>
<dbReference type="AlphaFoldDB" id="A0A2S2P0L4"/>
<feature type="compositionally biased region" description="Basic and acidic residues" evidence="1">
    <location>
        <begin position="104"/>
        <end position="118"/>
    </location>
</feature>
<gene>
    <name evidence="2" type="primary">TRA1_1</name>
    <name evidence="2" type="ORF">g.72321</name>
</gene>
<feature type="region of interest" description="Disordered" evidence="1">
    <location>
        <begin position="1"/>
        <end position="21"/>
    </location>
</feature>
<dbReference type="PANTHER" id="PTHR47501:SF5">
    <property type="entry name" value="HAT C-TERMINAL DIMERISATION DOMAIN-CONTAINING PROTEIN"/>
    <property type="match status" value="1"/>
</dbReference>
<dbReference type="SUPFAM" id="SSF53098">
    <property type="entry name" value="Ribonuclease H-like"/>
    <property type="match status" value="1"/>
</dbReference>
<organism evidence="2">
    <name type="scientific">Schizaphis graminum</name>
    <name type="common">Green bug aphid</name>
    <dbReference type="NCBI Taxonomy" id="13262"/>
    <lineage>
        <taxon>Eukaryota</taxon>
        <taxon>Metazoa</taxon>
        <taxon>Ecdysozoa</taxon>
        <taxon>Arthropoda</taxon>
        <taxon>Hexapoda</taxon>
        <taxon>Insecta</taxon>
        <taxon>Pterygota</taxon>
        <taxon>Neoptera</taxon>
        <taxon>Paraneoptera</taxon>
        <taxon>Hemiptera</taxon>
        <taxon>Sternorrhyncha</taxon>
        <taxon>Aphidomorpha</taxon>
        <taxon>Aphidoidea</taxon>
        <taxon>Aphididae</taxon>
        <taxon>Aphidini</taxon>
        <taxon>Schizaphis</taxon>
    </lineage>
</organism>
<proteinExistence type="predicted"/>
<reference evidence="2" key="1">
    <citation type="submission" date="2018-04" db="EMBL/GenBank/DDBJ databases">
        <title>Transcriptome of Schizaphis graminum biotype I.</title>
        <authorList>
            <person name="Scully E.D."/>
            <person name="Geib S.M."/>
            <person name="Palmer N.A."/>
            <person name="Koch K."/>
            <person name="Bradshaw J."/>
            <person name="Heng-Moss T."/>
            <person name="Sarath G."/>
        </authorList>
    </citation>
    <scope>NUCLEOTIDE SEQUENCE</scope>
</reference>
<dbReference type="PANTHER" id="PTHR47501">
    <property type="entry name" value="TRANSPOSASE-RELATED"/>
    <property type="match status" value="1"/>
</dbReference>